<feature type="domain" description="Glycosyl hydrolase family 13 catalytic" evidence="1">
    <location>
        <begin position="9"/>
        <end position="138"/>
    </location>
</feature>
<reference evidence="2" key="1">
    <citation type="submission" date="2020-10" db="EMBL/GenBank/DDBJ databases">
        <authorList>
            <person name="Gilroy R."/>
        </authorList>
    </citation>
    <scope>NUCLEOTIDE SEQUENCE</scope>
    <source>
        <strain evidence="2">15467</strain>
    </source>
</reference>
<gene>
    <name evidence="2" type="ORF">IAC68_05870</name>
</gene>
<evidence type="ECO:0000313" key="2">
    <source>
        <dbReference type="EMBL" id="MBO8429438.1"/>
    </source>
</evidence>
<comment type="caution">
    <text evidence="2">The sequence shown here is derived from an EMBL/GenBank/DDBJ whole genome shotgun (WGS) entry which is preliminary data.</text>
</comment>
<dbReference type="Pfam" id="PF00128">
    <property type="entry name" value="Alpha-amylase"/>
    <property type="match status" value="1"/>
</dbReference>
<dbReference type="PANTHER" id="PTHR10357:SF205">
    <property type="entry name" value="O-GLYCOSYL HYDROLASE FAMILY 13"/>
    <property type="match status" value="1"/>
</dbReference>
<dbReference type="GO" id="GO:0009313">
    <property type="term" value="P:oligosaccharide catabolic process"/>
    <property type="evidence" value="ECO:0007669"/>
    <property type="project" value="TreeGrafter"/>
</dbReference>
<evidence type="ECO:0000313" key="3">
    <source>
        <dbReference type="Proteomes" id="UP000823635"/>
    </source>
</evidence>
<dbReference type="SUPFAM" id="SSF51445">
    <property type="entry name" value="(Trans)glycosidases"/>
    <property type="match status" value="1"/>
</dbReference>
<dbReference type="InterPro" id="IPR017853">
    <property type="entry name" value="GH"/>
</dbReference>
<dbReference type="EMBL" id="JADINB010000129">
    <property type="protein sequence ID" value="MBO8429438.1"/>
    <property type="molecule type" value="Genomic_DNA"/>
</dbReference>
<sequence>MEGKFIIYQILLRVFANTNRKCVSGGSLRLNGSGKFSGMSRKVLESLRKFGVTHIWYTGIIEHATATPFGQIGLKGDNRLVVKGEAGSPYAIKDYYDVNPCLADNPASRMEEFEAMVERTHKAHLKVILDFVPNHLSRVYGSDVNPAPGFGTEDDTSVAFSADNNFYYLPGEHFNAANITDDKALMDSYSEFPAKVTGNDCFTASPGRNDWYETVKLNYGIDYANGGQTHFDPMPRTWKMMLDVLLYWCG</sequence>
<organism evidence="2 3">
    <name type="scientific">Candidatus Egerieousia excrementavium</name>
    <dbReference type="NCBI Taxonomy" id="2840778"/>
    <lineage>
        <taxon>Bacteria</taxon>
        <taxon>Pseudomonadati</taxon>
        <taxon>Bacteroidota</taxon>
        <taxon>Bacteroidia</taxon>
        <taxon>Bacteroidales</taxon>
        <taxon>Candidatus Egerieousia</taxon>
    </lineage>
</organism>
<dbReference type="Proteomes" id="UP000823635">
    <property type="component" value="Unassembled WGS sequence"/>
</dbReference>
<dbReference type="AlphaFoldDB" id="A0A9D9DKW6"/>
<accession>A0A9D9DKW6</accession>
<dbReference type="InterPro" id="IPR006047">
    <property type="entry name" value="GH13_cat_dom"/>
</dbReference>
<feature type="non-terminal residue" evidence="2">
    <location>
        <position position="250"/>
    </location>
</feature>
<reference evidence="2" key="2">
    <citation type="journal article" date="2021" name="PeerJ">
        <title>Extensive microbial diversity within the chicken gut microbiome revealed by metagenomics and culture.</title>
        <authorList>
            <person name="Gilroy R."/>
            <person name="Ravi A."/>
            <person name="Getino M."/>
            <person name="Pursley I."/>
            <person name="Horton D.L."/>
            <person name="Alikhan N.F."/>
            <person name="Baker D."/>
            <person name="Gharbi K."/>
            <person name="Hall N."/>
            <person name="Watson M."/>
            <person name="Adriaenssens E.M."/>
            <person name="Foster-Nyarko E."/>
            <person name="Jarju S."/>
            <person name="Secka A."/>
            <person name="Antonio M."/>
            <person name="Oren A."/>
            <person name="Chaudhuri R.R."/>
            <person name="La Ragione R."/>
            <person name="Hildebrand F."/>
            <person name="Pallen M.J."/>
        </authorList>
    </citation>
    <scope>NUCLEOTIDE SEQUENCE</scope>
    <source>
        <strain evidence="2">15467</strain>
    </source>
</reference>
<dbReference type="Gene3D" id="3.20.20.80">
    <property type="entry name" value="Glycosidases"/>
    <property type="match status" value="1"/>
</dbReference>
<name>A0A9D9DKW6_9BACT</name>
<dbReference type="GO" id="GO:0004556">
    <property type="term" value="F:alpha-amylase activity"/>
    <property type="evidence" value="ECO:0007669"/>
    <property type="project" value="TreeGrafter"/>
</dbReference>
<evidence type="ECO:0000259" key="1">
    <source>
        <dbReference type="Pfam" id="PF00128"/>
    </source>
</evidence>
<dbReference type="PANTHER" id="PTHR10357">
    <property type="entry name" value="ALPHA-AMYLASE FAMILY MEMBER"/>
    <property type="match status" value="1"/>
</dbReference>
<protein>
    <submittedName>
        <fullName evidence="2">Alpha-amylase</fullName>
    </submittedName>
</protein>
<proteinExistence type="predicted"/>